<gene>
    <name evidence="2" type="ORF">HLRTI_000107</name>
</gene>
<proteinExistence type="predicted"/>
<evidence type="ECO:0000313" key="3">
    <source>
        <dbReference type="Proteomes" id="UP000003861"/>
    </source>
</evidence>
<evidence type="ECO:0000313" key="2">
    <source>
        <dbReference type="EMBL" id="ERJ07738.1"/>
    </source>
</evidence>
<sequence length="32" mass="3307">MAVENEGQLPEHVQTGFGNTDGNAGENPAHVS</sequence>
<reference evidence="2 3" key="2">
    <citation type="journal article" date="2013" name="PLoS ONE">
        <title>INDIGO - INtegrated Data Warehouse of MIcrobial GenOmes with Examples from the Red Sea Extremophiles.</title>
        <authorList>
            <person name="Alam I."/>
            <person name="Antunes A."/>
            <person name="Kamau A.A."/>
            <person name="Ba Alawi W."/>
            <person name="Kalkatawi M."/>
            <person name="Stingl U."/>
            <person name="Bajic V.B."/>
        </authorList>
    </citation>
    <scope>NUCLEOTIDE SEQUENCE [LARGE SCALE GENOMIC DNA]</scope>
    <source>
        <strain evidence="2 3">SARL4B</strain>
    </source>
</reference>
<dbReference type="EMBL" id="AFNT02000001">
    <property type="protein sequence ID" value="ERJ07738.1"/>
    <property type="molecule type" value="Genomic_DNA"/>
</dbReference>
<protein>
    <submittedName>
        <fullName evidence="2">Uncharacterized protein</fullName>
    </submittedName>
</protein>
<organism evidence="2 3">
    <name type="scientific">Halorhabdus tiamatea SARL4B</name>
    <dbReference type="NCBI Taxonomy" id="1033806"/>
    <lineage>
        <taxon>Archaea</taxon>
        <taxon>Methanobacteriati</taxon>
        <taxon>Methanobacteriota</taxon>
        <taxon>Stenosarchaea group</taxon>
        <taxon>Halobacteria</taxon>
        <taxon>Halobacteriales</taxon>
        <taxon>Haloarculaceae</taxon>
        <taxon>Halorhabdus</taxon>
    </lineage>
</organism>
<name>U2E6A8_9EURY</name>
<evidence type="ECO:0000256" key="1">
    <source>
        <dbReference type="SAM" id="MobiDB-lite"/>
    </source>
</evidence>
<dbReference type="AlphaFoldDB" id="U2E6A8"/>
<feature type="region of interest" description="Disordered" evidence="1">
    <location>
        <begin position="1"/>
        <end position="32"/>
    </location>
</feature>
<accession>U2E6A8</accession>
<reference evidence="2 3" key="1">
    <citation type="journal article" date="2011" name="J. Bacteriol.">
        <title>Genome sequence of Halorhabdus tiamatea, the first archaeon isolated from a deep-sea anoxic brine lake.</title>
        <authorList>
            <person name="Antunes A."/>
            <person name="Alam I."/>
            <person name="Bajic V.B."/>
            <person name="Stingl U."/>
        </authorList>
    </citation>
    <scope>NUCLEOTIDE SEQUENCE [LARGE SCALE GENOMIC DNA]</scope>
    <source>
        <strain evidence="2 3">SARL4B</strain>
    </source>
</reference>
<comment type="caution">
    <text evidence="2">The sequence shown here is derived from an EMBL/GenBank/DDBJ whole genome shotgun (WGS) entry which is preliminary data.</text>
</comment>
<dbReference type="Proteomes" id="UP000003861">
    <property type="component" value="Unassembled WGS sequence"/>
</dbReference>